<proteinExistence type="predicted"/>
<dbReference type="AlphaFoldDB" id="A0A1J4V240"/>
<dbReference type="Pfam" id="PF01943">
    <property type="entry name" value="Polysacc_synt"/>
    <property type="match status" value="1"/>
</dbReference>
<feature type="transmembrane region" description="Helical" evidence="6">
    <location>
        <begin position="367"/>
        <end position="385"/>
    </location>
</feature>
<keyword evidence="2" id="KW-1003">Cell membrane</keyword>
<evidence type="ECO:0000256" key="5">
    <source>
        <dbReference type="ARBA" id="ARBA00023136"/>
    </source>
</evidence>
<keyword evidence="4 6" id="KW-1133">Transmembrane helix</keyword>
<evidence type="ECO:0000256" key="1">
    <source>
        <dbReference type="ARBA" id="ARBA00004651"/>
    </source>
</evidence>
<feature type="transmembrane region" description="Helical" evidence="6">
    <location>
        <begin position="119"/>
        <end position="141"/>
    </location>
</feature>
<evidence type="ECO:0000313" key="8">
    <source>
        <dbReference type="Proteomes" id="UP000181992"/>
    </source>
</evidence>
<feature type="transmembrane region" description="Helical" evidence="6">
    <location>
        <begin position="148"/>
        <end position="168"/>
    </location>
</feature>
<dbReference type="InterPro" id="IPR050833">
    <property type="entry name" value="Poly_Biosynth_Transport"/>
</dbReference>
<reference evidence="7 8" key="1">
    <citation type="journal article" date="2016" name="Environ. Microbiol.">
        <title>Genomic resolution of a cold subsurface aquifer community provides metabolic insights for novel microbes adapted to high CO concentrations.</title>
        <authorList>
            <person name="Probst A.J."/>
            <person name="Castelle C.J."/>
            <person name="Singh A."/>
            <person name="Brown C.T."/>
            <person name="Anantharaman K."/>
            <person name="Sharon I."/>
            <person name="Hug L.A."/>
            <person name="Burstein D."/>
            <person name="Emerson J.B."/>
            <person name="Thomas B.C."/>
            <person name="Banfield J.F."/>
        </authorList>
    </citation>
    <scope>NUCLEOTIDE SEQUENCE [LARGE SCALE GENOMIC DNA]</scope>
    <source>
        <strain evidence="7">CG1_02_43_90</strain>
    </source>
</reference>
<keyword evidence="3 6" id="KW-0812">Transmembrane</keyword>
<dbReference type="Proteomes" id="UP000181992">
    <property type="component" value="Unassembled WGS sequence"/>
</dbReference>
<feature type="transmembrane region" description="Helical" evidence="6">
    <location>
        <begin position="57"/>
        <end position="75"/>
    </location>
</feature>
<feature type="transmembrane region" description="Helical" evidence="6">
    <location>
        <begin position="391"/>
        <end position="411"/>
    </location>
</feature>
<name>A0A1J4V240_9BACT</name>
<dbReference type="InterPro" id="IPR002797">
    <property type="entry name" value="Polysacc_synth"/>
</dbReference>
<gene>
    <name evidence="7" type="ORF">AUJ77_00285</name>
</gene>
<dbReference type="EMBL" id="MNVN01000003">
    <property type="protein sequence ID" value="OIO31234.1"/>
    <property type="molecule type" value="Genomic_DNA"/>
</dbReference>
<sequence>MIFFTKLKKILDKSFLKELSWYTIGQTTVQIFFALGVIITSRYLGPDNLGLYSFVQNYLSVFMLVAVGMDFYFTWRIAKSEDKIKDLKEYFGHKIYITSSFSILGIILAWSILPSDVALMSTILCAPLFLSSFTAFFQYAIVINKARIIALTQILSSLTLFLMKVFLVNFHAPLLAFVAVSAGDTFFMVTLLALFFLSNPEIRKPFFYASFPSIFSTIKFLYAIRFMVISLALWQLLLRVDQLVLATFSNAYTLGIYSAAVKITEVPNFFAGGIYASLVAHIASTALRKDDHSKNSIRKVMLLYFSSGTVISILTIITAPFIVSLLYGPKFIEVTPILRVYALSIPGMFLVYHYLAIYAVQGKHLQQAFIFSLGIIINIVLIYILTPIFGITGTAFATVISYTFMSGVFYLHMR</sequence>
<dbReference type="PANTHER" id="PTHR30250">
    <property type="entry name" value="PST FAMILY PREDICTED COLANIC ACID TRANSPORTER"/>
    <property type="match status" value="1"/>
</dbReference>
<evidence type="ECO:0000313" key="7">
    <source>
        <dbReference type="EMBL" id="OIO31234.1"/>
    </source>
</evidence>
<keyword evidence="5 6" id="KW-0472">Membrane</keyword>
<protein>
    <submittedName>
        <fullName evidence="7">Uncharacterized protein</fullName>
    </submittedName>
</protein>
<evidence type="ECO:0000256" key="4">
    <source>
        <dbReference type="ARBA" id="ARBA00022989"/>
    </source>
</evidence>
<dbReference type="STRING" id="1805281.AUJ77_00285"/>
<feature type="transmembrane region" description="Helical" evidence="6">
    <location>
        <begin position="174"/>
        <end position="197"/>
    </location>
</feature>
<feature type="transmembrane region" description="Helical" evidence="6">
    <location>
        <begin position="218"/>
        <end position="237"/>
    </location>
</feature>
<dbReference type="GO" id="GO:0005886">
    <property type="term" value="C:plasma membrane"/>
    <property type="evidence" value="ECO:0007669"/>
    <property type="project" value="UniProtKB-SubCell"/>
</dbReference>
<feature type="transmembrane region" description="Helical" evidence="6">
    <location>
        <begin position="340"/>
        <end position="360"/>
    </location>
</feature>
<organism evidence="7 8">
    <name type="scientific">Candidatus Nomurabacteria bacterium CG1_02_43_90</name>
    <dbReference type="NCBI Taxonomy" id="1805281"/>
    <lineage>
        <taxon>Bacteria</taxon>
        <taxon>Candidatus Nomuraibacteriota</taxon>
    </lineage>
</organism>
<comment type="caution">
    <text evidence="7">The sequence shown here is derived from an EMBL/GenBank/DDBJ whole genome shotgun (WGS) entry which is preliminary data.</text>
</comment>
<accession>A0A1J4V240</accession>
<feature type="transmembrane region" description="Helical" evidence="6">
    <location>
        <begin position="95"/>
        <end position="113"/>
    </location>
</feature>
<feature type="transmembrane region" description="Helical" evidence="6">
    <location>
        <begin position="300"/>
        <end position="328"/>
    </location>
</feature>
<dbReference type="PANTHER" id="PTHR30250:SF11">
    <property type="entry name" value="O-ANTIGEN TRANSPORTER-RELATED"/>
    <property type="match status" value="1"/>
</dbReference>
<comment type="subcellular location">
    <subcellularLocation>
        <location evidence="1">Cell membrane</location>
        <topology evidence="1">Multi-pass membrane protein</topology>
    </subcellularLocation>
</comment>
<evidence type="ECO:0000256" key="2">
    <source>
        <dbReference type="ARBA" id="ARBA00022475"/>
    </source>
</evidence>
<evidence type="ECO:0000256" key="6">
    <source>
        <dbReference type="SAM" id="Phobius"/>
    </source>
</evidence>
<feature type="transmembrane region" description="Helical" evidence="6">
    <location>
        <begin position="21"/>
        <end position="45"/>
    </location>
</feature>
<evidence type="ECO:0000256" key="3">
    <source>
        <dbReference type="ARBA" id="ARBA00022692"/>
    </source>
</evidence>